<keyword evidence="2" id="KW-0436">Ligase</keyword>
<dbReference type="InterPro" id="IPR042099">
    <property type="entry name" value="ANL_N_sf"/>
</dbReference>
<dbReference type="PANTHER" id="PTHR43859">
    <property type="entry name" value="ACYL-ACTIVATING ENZYME"/>
    <property type="match status" value="1"/>
</dbReference>
<dbReference type="GO" id="GO:0006631">
    <property type="term" value="P:fatty acid metabolic process"/>
    <property type="evidence" value="ECO:0007669"/>
    <property type="project" value="UniProtKB-KW"/>
</dbReference>
<dbReference type="PANTHER" id="PTHR43859:SF4">
    <property type="entry name" value="BUTANOATE--COA LIGASE AAE1-RELATED"/>
    <property type="match status" value="1"/>
</dbReference>
<dbReference type="SUPFAM" id="SSF56801">
    <property type="entry name" value="Acetyl-CoA synthetase-like"/>
    <property type="match status" value="1"/>
</dbReference>
<evidence type="ECO:0000259" key="5">
    <source>
        <dbReference type="Pfam" id="PF13193"/>
    </source>
</evidence>
<evidence type="ECO:0000256" key="4">
    <source>
        <dbReference type="ARBA" id="ARBA00023098"/>
    </source>
</evidence>
<dbReference type="GO" id="GO:0016874">
    <property type="term" value="F:ligase activity"/>
    <property type="evidence" value="ECO:0007669"/>
    <property type="project" value="UniProtKB-KW"/>
</dbReference>
<protein>
    <recommendedName>
        <fullName evidence="5">AMP-binding enzyme C-terminal domain-containing protein</fullName>
    </recommendedName>
</protein>
<dbReference type="InterPro" id="IPR025110">
    <property type="entry name" value="AMP-bd_C"/>
</dbReference>
<feature type="domain" description="AMP-binding enzyme C-terminal" evidence="5">
    <location>
        <begin position="124"/>
        <end position="203"/>
    </location>
</feature>
<comment type="caution">
    <text evidence="6">The sequence shown here is derived from an EMBL/GenBank/DDBJ whole genome shotgun (WGS) entry which is preliminary data.</text>
</comment>
<dbReference type="AlphaFoldDB" id="A0A813IG98"/>
<accession>A0A813IG98</accession>
<dbReference type="EMBL" id="CAJNNW010010753">
    <property type="protein sequence ID" value="CAE8652421.1"/>
    <property type="molecule type" value="Genomic_DNA"/>
</dbReference>
<comment type="similarity">
    <text evidence="1">Belongs to the ATP-dependent AMP-binding enzyme family.</text>
</comment>
<dbReference type="Gene3D" id="3.30.300.30">
    <property type="match status" value="1"/>
</dbReference>
<keyword evidence="3" id="KW-0276">Fatty acid metabolism</keyword>
<reference evidence="6" key="1">
    <citation type="submission" date="2021-02" db="EMBL/GenBank/DDBJ databases">
        <authorList>
            <person name="Dougan E. K."/>
            <person name="Rhodes N."/>
            <person name="Thang M."/>
            <person name="Chan C."/>
        </authorList>
    </citation>
    <scope>NUCLEOTIDE SEQUENCE</scope>
</reference>
<evidence type="ECO:0000256" key="2">
    <source>
        <dbReference type="ARBA" id="ARBA00022598"/>
    </source>
</evidence>
<organism evidence="6 7">
    <name type="scientific">Polarella glacialis</name>
    <name type="common">Dinoflagellate</name>
    <dbReference type="NCBI Taxonomy" id="89957"/>
    <lineage>
        <taxon>Eukaryota</taxon>
        <taxon>Sar</taxon>
        <taxon>Alveolata</taxon>
        <taxon>Dinophyceae</taxon>
        <taxon>Suessiales</taxon>
        <taxon>Suessiaceae</taxon>
        <taxon>Polarella</taxon>
    </lineage>
</organism>
<dbReference type="Proteomes" id="UP000626109">
    <property type="component" value="Unassembled WGS sequence"/>
</dbReference>
<keyword evidence="4" id="KW-0443">Lipid metabolism</keyword>
<evidence type="ECO:0000256" key="1">
    <source>
        <dbReference type="ARBA" id="ARBA00006432"/>
    </source>
</evidence>
<name>A0A813IG98_POLGL</name>
<evidence type="ECO:0000313" key="6">
    <source>
        <dbReference type="EMBL" id="CAE8652421.1"/>
    </source>
</evidence>
<gene>
    <name evidence="6" type="ORF">PGLA2088_LOCUS9681</name>
</gene>
<sequence length="230" mass="25349">MTETNPQGCWGRRVAKFKDLSASPDALFSNMTKAGLPNPLIEVRIADPEDLDREMPHGQQGELLVRGPTVITNYFQVDAPDKFHLGWLVTGDVAKLDEEGAIIICDRSKDVIKSGGEWISSIDLENHISGMNEIAVAAVVAVPHPRWDERPVAVVTLPAGSGPGKEQGLKERVVSHCLKAFAKFQVPDDVIIWKEIRLTSTGKLDKRSIREKLSSQSYVLPKTMEAKSKL</sequence>
<proteinExistence type="inferred from homology"/>
<evidence type="ECO:0000256" key="3">
    <source>
        <dbReference type="ARBA" id="ARBA00022832"/>
    </source>
</evidence>
<evidence type="ECO:0000313" key="7">
    <source>
        <dbReference type="Proteomes" id="UP000626109"/>
    </source>
</evidence>
<dbReference type="InterPro" id="IPR045851">
    <property type="entry name" value="AMP-bd_C_sf"/>
</dbReference>
<dbReference type="Gene3D" id="3.40.50.12780">
    <property type="entry name" value="N-terminal domain of ligase-like"/>
    <property type="match status" value="1"/>
</dbReference>
<dbReference type="Pfam" id="PF13193">
    <property type="entry name" value="AMP-binding_C"/>
    <property type="match status" value="1"/>
</dbReference>